<dbReference type="EMBL" id="AP013055">
    <property type="protein sequence ID" value="BAO49414.1"/>
    <property type="molecule type" value="Genomic_DNA"/>
</dbReference>
<proteinExistence type="predicted"/>
<dbReference type="OrthoDB" id="5057at10239"/>
<evidence type="ECO:0000313" key="1">
    <source>
        <dbReference type="EMBL" id="BAO49414.1"/>
    </source>
</evidence>
<keyword evidence="2" id="KW-1185">Reference proteome</keyword>
<evidence type="ECO:0000313" key="2">
    <source>
        <dbReference type="Proteomes" id="UP000174145"/>
    </source>
</evidence>
<organism evidence="1 2">
    <name type="scientific">Alphaentomopoxvirus acuprea</name>
    <dbReference type="NCBI Taxonomy" id="62099"/>
    <lineage>
        <taxon>Viruses</taxon>
        <taxon>Varidnaviria</taxon>
        <taxon>Bamfordvirae</taxon>
        <taxon>Nucleocytoviricota</taxon>
        <taxon>Pokkesviricetes</taxon>
        <taxon>Chitovirales</taxon>
        <taxon>Poxviridae</taxon>
        <taxon>Entomopoxvirinae</taxon>
        <taxon>Alphaentomopoxvirus</taxon>
    </lineage>
</organism>
<dbReference type="Proteomes" id="UP000174145">
    <property type="component" value="Segment"/>
</dbReference>
<reference evidence="1 2" key="1">
    <citation type="journal article" date="2014" name="Virology">
        <title>The complete genome sequence of the Alphaentomopoxvirus Anomala cuprea entomopoxvirus, including its terminal hairpin loop sequences, suggests a potentially unique mode of apoptosis inhibition and mode of DNA replication.</title>
        <authorList>
            <person name="Mitsuhashi W."/>
            <person name="Miyamoto K."/>
            <person name="Wada S."/>
        </authorList>
    </citation>
    <scope>NUCLEOTIDE SEQUENCE [LARGE SCALE GENOMIC DNA]</scope>
    <source>
        <strain evidence="1">CV6M</strain>
    </source>
</reference>
<protein>
    <submittedName>
        <fullName evidence="1">Uncharacterized protein</fullName>
    </submittedName>
</protein>
<dbReference type="KEGG" id="vg:18263483"/>
<name>W6JPK0_9POXV</name>
<sequence length="331" mass="39034">MFIEFNINSLKDRIRILSIFNQHGTIWCDGKKCEIITMSDFYVYIDIPFLRTDINELTSFNISYTKIGDLSLKNSISNTIIINFKDDSILTEKFICENNMHIITPENTNIYSISNTEENKNKFINFEFVKHIDTDYKLTEEEDVISKKLKVIKKNDGDLTIGYILNDNFTNIPDNNLRYSFNPSLFNDVSIIFKLSFELLNDFIKKLINTKSACIEIQFIETYVKMSVLRNDNIRNNIVDESSLKTSIIKIFSPIYKKYKIDLNHFSLLRKLNISISDYPEKDKKIYRQIQFNVIKNNENVIGMCIYPGAIREELKDELKKYFIFMPLEEY</sequence>
<dbReference type="GeneID" id="18263483"/>
<accession>W6JPK0</accession>
<dbReference type="RefSeq" id="YP_009001527.1">
    <property type="nucleotide sequence ID" value="NC_023426.1"/>
</dbReference>